<dbReference type="InterPro" id="IPR050187">
    <property type="entry name" value="Lipid_Phosphate_FormReg"/>
</dbReference>
<dbReference type="STRING" id="1448320.A0A319CU43"/>
<organism evidence="2 3">
    <name type="scientific">Aspergillus ellipticus CBS 707.79</name>
    <dbReference type="NCBI Taxonomy" id="1448320"/>
    <lineage>
        <taxon>Eukaryota</taxon>
        <taxon>Fungi</taxon>
        <taxon>Dikarya</taxon>
        <taxon>Ascomycota</taxon>
        <taxon>Pezizomycotina</taxon>
        <taxon>Eurotiomycetes</taxon>
        <taxon>Eurotiomycetidae</taxon>
        <taxon>Eurotiales</taxon>
        <taxon>Aspergillaceae</taxon>
        <taxon>Aspergillus</taxon>
        <taxon>Aspergillus subgen. Circumdati</taxon>
    </lineage>
</organism>
<dbReference type="GO" id="GO:0005737">
    <property type="term" value="C:cytoplasm"/>
    <property type="evidence" value="ECO:0007669"/>
    <property type="project" value="TreeGrafter"/>
</dbReference>
<dbReference type="AlphaFoldDB" id="A0A319CU43"/>
<sequence>MASTQVIHTSDDECFNWDVIGHTLRCRSEQPQKEITIAFDDIICVMPKASRGETVYVLLFVQVDKNGSLDLKSPRMLLGNVKLATAPSFLSHYMWTQIPHHLCSSSSIQRSIYVVISTASGTRTGASLYRNILQPLLSYIGVFGYELHETESTQTVTELCHTRFIPRAQKQLPQTIILLSGDGGLADIIDAFHSTVKTLIVPPSIALIPTGTGNAMANSLGLLAYPATALVALLQGVTADIPTFAARFSPGANYITDEGCGRVSVAHDASDDQADSKIFGGIVASWGVHAALVADSDTIEYRKFGADRFKLAAKEILFPSNGAETHKFSGTVTLFKWDSQARNIREEILGRGEHMYVLATLVSTLEKDFVISPLSKPLDGNLWMIRFGPMSPTRALEVMTSAYQGGQHVSDKSVFYDKIEGFRVQFCEPAEKWRRVCIDGKIVAVEAGGWMEVHKESRALVNVLLLQNHTYPDSN</sequence>
<dbReference type="PROSITE" id="PS50146">
    <property type="entry name" value="DAGK"/>
    <property type="match status" value="1"/>
</dbReference>
<dbReference type="PANTHER" id="PTHR12358">
    <property type="entry name" value="SPHINGOSINE KINASE"/>
    <property type="match status" value="1"/>
</dbReference>
<dbReference type="GO" id="GO:0001727">
    <property type="term" value="F:lipid kinase activity"/>
    <property type="evidence" value="ECO:0007669"/>
    <property type="project" value="TreeGrafter"/>
</dbReference>
<dbReference type="Gene3D" id="3.40.50.10330">
    <property type="entry name" value="Probable inorganic polyphosphate/atp-NAD kinase, domain 1"/>
    <property type="match status" value="1"/>
</dbReference>
<dbReference type="PANTHER" id="PTHR12358:SF108">
    <property type="entry name" value="DAGKC DOMAIN-CONTAINING PROTEIN"/>
    <property type="match status" value="1"/>
</dbReference>
<protein>
    <recommendedName>
        <fullName evidence="1">DAGKc domain-containing protein</fullName>
    </recommendedName>
</protein>
<dbReference type="InterPro" id="IPR016064">
    <property type="entry name" value="NAD/diacylglycerol_kinase_sf"/>
</dbReference>
<feature type="domain" description="DAGKc" evidence="1">
    <location>
        <begin position="107"/>
        <end position="251"/>
    </location>
</feature>
<evidence type="ECO:0000259" key="1">
    <source>
        <dbReference type="PROSITE" id="PS50146"/>
    </source>
</evidence>
<keyword evidence="3" id="KW-1185">Reference proteome</keyword>
<dbReference type="Gene3D" id="2.60.200.40">
    <property type="match status" value="1"/>
</dbReference>
<name>A0A319CU43_9EURO</name>
<dbReference type="InterPro" id="IPR017438">
    <property type="entry name" value="ATP-NAD_kinase_N"/>
</dbReference>
<evidence type="ECO:0000313" key="3">
    <source>
        <dbReference type="Proteomes" id="UP000247810"/>
    </source>
</evidence>
<dbReference type="EMBL" id="KZ826110">
    <property type="protein sequence ID" value="PYH88270.1"/>
    <property type="molecule type" value="Genomic_DNA"/>
</dbReference>
<dbReference type="VEuPathDB" id="FungiDB:BO71DRAFT_365732"/>
<accession>A0A319CU43</accession>
<evidence type="ECO:0000313" key="2">
    <source>
        <dbReference type="EMBL" id="PYH88270.1"/>
    </source>
</evidence>
<dbReference type="OrthoDB" id="3853857at2759"/>
<proteinExistence type="predicted"/>
<dbReference type="Pfam" id="PF00781">
    <property type="entry name" value="DAGK_cat"/>
    <property type="match status" value="1"/>
</dbReference>
<dbReference type="GO" id="GO:0046512">
    <property type="term" value="P:sphingosine biosynthetic process"/>
    <property type="evidence" value="ECO:0007669"/>
    <property type="project" value="TreeGrafter"/>
</dbReference>
<reference evidence="2 3" key="1">
    <citation type="submission" date="2018-02" db="EMBL/GenBank/DDBJ databases">
        <title>The genomes of Aspergillus section Nigri reveals drivers in fungal speciation.</title>
        <authorList>
            <consortium name="DOE Joint Genome Institute"/>
            <person name="Vesth T.C."/>
            <person name="Nybo J."/>
            <person name="Theobald S."/>
            <person name="Brandl J."/>
            <person name="Frisvad J.C."/>
            <person name="Nielsen K.F."/>
            <person name="Lyhne E.K."/>
            <person name="Kogle M.E."/>
            <person name="Kuo A."/>
            <person name="Riley R."/>
            <person name="Clum A."/>
            <person name="Nolan M."/>
            <person name="Lipzen A."/>
            <person name="Salamov A."/>
            <person name="Henrissat B."/>
            <person name="Wiebenga A."/>
            <person name="De vries R.P."/>
            <person name="Grigoriev I.V."/>
            <person name="Mortensen U.H."/>
            <person name="Andersen M.R."/>
            <person name="Baker S.E."/>
        </authorList>
    </citation>
    <scope>NUCLEOTIDE SEQUENCE [LARGE SCALE GENOMIC DNA]</scope>
    <source>
        <strain evidence="2 3">CBS 707.79</strain>
    </source>
</reference>
<dbReference type="Proteomes" id="UP000247810">
    <property type="component" value="Unassembled WGS sequence"/>
</dbReference>
<dbReference type="SUPFAM" id="SSF111331">
    <property type="entry name" value="NAD kinase/diacylglycerol kinase-like"/>
    <property type="match status" value="1"/>
</dbReference>
<gene>
    <name evidence="2" type="ORF">BO71DRAFT_365732</name>
</gene>
<dbReference type="InterPro" id="IPR001206">
    <property type="entry name" value="Diacylglycerol_kinase_cat_dom"/>
</dbReference>
<dbReference type="GO" id="GO:0016020">
    <property type="term" value="C:membrane"/>
    <property type="evidence" value="ECO:0007669"/>
    <property type="project" value="TreeGrafter"/>
</dbReference>